<dbReference type="Proteomes" id="UP001551584">
    <property type="component" value="Unassembled WGS sequence"/>
</dbReference>
<gene>
    <name evidence="1" type="ORF">AB0D95_17325</name>
</gene>
<dbReference type="RefSeq" id="WP_166025599.1">
    <property type="nucleotide sequence ID" value="NZ_JBEZNA010000038.1"/>
</dbReference>
<accession>A0ABV3ES39</accession>
<evidence type="ECO:0000313" key="1">
    <source>
        <dbReference type="EMBL" id="MEU9578999.1"/>
    </source>
</evidence>
<name>A0ABV3ES39_9ACTN</name>
<dbReference type="EMBL" id="JBEZNA010000038">
    <property type="protein sequence ID" value="MEU9578999.1"/>
    <property type="molecule type" value="Genomic_DNA"/>
</dbReference>
<reference evidence="1 2" key="1">
    <citation type="submission" date="2024-06" db="EMBL/GenBank/DDBJ databases">
        <title>The Natural Products Discovery Center: Release of the First 8490 Sequenced Strains for Exploring Actinobacteria Biosynthetic Diversity.</title>
        <authorList>
            <person name="Kalkreuter E."/>
            <person name="Kautsar S.A."/>
            <person name="Yang D."/>
            <person name="Bader C.D."/>
            <person name="Teijaro C.N."/>
            <person name="Fluegel L."/>
            <person name="Davis C.M."/>
            <person name="Simpson J.R."/>
            <person name="Lauterbach L."/>
            <person name="Steele A.D."/>
            <person name="Gui C."/>
            <person name="Meng S."/>
            <person name="Li G."/>
            <person name="Viehrig K."/>
            <person name="Ye F."/>
            <person name="Su P."/>
            <person name="Kiefer A.F."/>
            <person name="Nichols A."/>
            <person name="Cepeda A.J."/>
            <person name="Yan W."/>
            <person name="Fan B."/>
            <person name="Jiang Y."/>
            <person name="Adhikari A."/>
            <person name="Zheng C.-J."/>
            <person name="Schuster L."/>
            <person name="Cowan T.M."/>
            <person name="Smanski M.J."/>
            <person name="Chevrette M.G."/>
            <person name="De Carvalho L.P.S."/>
            <person name="Shen B."/>
        </authorList>
    </citation>
    <scope>NUCLEOTIDE SEQUENCE [LARGE SCALE GENOMIC DNA]</scope>
    <source>
        <strain evidence="1 2">NPDC048117</strain>
    </source>
</reference>
<evidence type="ECO:0000313" key="2">
    <source>
        <dbReference type="Proteomes" id="UP001551584"/>
    </source>
</evidence>
<proteinExistence type="predicted"/>
<comment type="caution">
    <text evidence="1">The sequence shown here is derived from an EMBL/GenBank/DDBJ whole genome shotgun (WGS) entry which is preliminary data.</text>
</comment>
<sequence>MLIDETLVKELLDRPADDAALVLLEGTAQVADRAALEGDSHFRGAAVLLTRGELVERLGGSSPAEEDLTRVAASLSDSVGKLGG</sequence>
<keyword evidence="2" id="KW-1185">Reference proteome</keyword>
<organism evidence="1 2">
    <name type="scientific">Streptomyces chilikensis</name>
    <dbReference type="NCBI Taxonomy" id="1194079"/>
    <lineage>
        <taxon>Bacteria</taxon>
        <taxon>Bacillati</taxon>
        <taxon>Actinomycetota</taxon>
        <taxon>Actinomycetes</taxon>
        <taxon>Kitasatosporales</taxon>
        <taxon>Streptomycetaceae</taxon>
        <taxon>Streptomyces</taxon>
    </lineage>
</organism>
<protein>
    <submittedName>
        <fullName evidence="1">Uncharacterized protein</fullName>
    </submittedName>
</protein>